<keyword evidence="2" id="KW-1185">Reference proteome</keyword>
<proteinExistence type="predicted"/>
<accession>A0A9P5Q201</accession>
<sequence>MVTAVHVSICTLLSATYLLAFICNLNCYHFSSLLQIACSQNAIFQFFACRDFLIFDFLRFLDIQIQVTSLLRREYLFSYKRSLSTQFQRLPHLYRLKTV</sequence>
<name>A0A9P5Q201_9AGAR</name>
<comment type="caution">
    <text evidence="1">The sequence shown here is derived from an EMBL/GenBank/DDBJ whole genome shotgun (WGS) entry which is preliminary data.</text>
</comment>
<reference evidence="1" key="1">
    <citation type="submission" date="2020-11" db="EMBL/GenBank/DDBJ databases">
        <authorList>
            <consortium name="DOE Joint Genome Institute"/>
            <person name="Ahrendt S."/>
            <person name="Riley R."/>
            <person name="Andreopoulos W."/>
            <person name="Labutti K."/>
            <person name="Pangilinan J."/>
            <person name="Ruiz-Duenas F.J."/>
            <person name="Barrasa J.M."/>
            <person name="Sanchez-Garcia M."/>
            <person name="Camarero S."/>
            <person name="Miyauchi S."/>
            <person name="Serrano A."/>
            <person name="Linde D."/>
            <person name="Babiker R."/>
            <person name="Drula E."/>
            <person name="Ayuso-Fernandez I."/>
            <person name="Pacheco R."/>
            <person name="Padilla G."/>
            <person name="Ferreira P."/>
            <person name="Barriuso J."/>
            <person name="Kellner H."/>
            <person name="Castanera R."/>
            <person name="Alfaro M."/>
            <person name="Ramirez L."/>
            <person name="Pisabarro A.G."/>
            <person name="Kuo A."/>
            <person name="Tritt A."/>
            <person name="Lipzen A."/>
            <person name="He G."/>
            <person name="Yan M."/>
            <person name="Ng V."/>
            <person name="Cullen D."/>
            <person name="Martin F."/>
            <person name="Rosso M.-N."/>
            <person name="Henrissat B."/>
            <person name="Hibbett D."/>
            <person name="Martinez A.T."/>
            <person name="Grigoriev I.V."/>
        </authorList>
    </citation>
    <scope>NUCLEOTIDE SEQUENCE</scope>
    <source>
        <strain evidence="1">AH 40177</strain>
    </source>
</reference>
<dbReference type="AlphaFoldDB" id="A0A9P5Q201"/>
<dbReference type="Proteomes" id="UP000772434">
    <property type="component" value="Unassembled WGS sequence"/>
</dbReference>
<evidence type="ECO:0000313" key="2">
    <source>
        <dbReference type="Proteomes" id="UP000772434"/>
    </source>
</evidence>
<organism evidence="1 2">
    <name type="scientific">Rhodocollybia butyracea</name>
    <dbReference type="NCBI Taxonomy" id="206335"/>
    <lineage>
        <taxon>Eukaryota</taxon>
        <taxon>Fungi</taxon>
        <taxon>Dikarya</taxon>
        <taxon>Basidiomycota</taxon>
        <taxon>Agaricomycotina</taxon>
        <taxon>Agaricomycetes</taxon>
        <taxon>Agaricomycetidae</taxon>
        <taxon>Agaricales</taxon>
        <taxon>Marasmiineae</taxon>
        <taxon>Omphalotaceae</taxon>
        <taxon>Rhodocollybia</taxon>
    </lineage>
</organism>
<evidence type="ECO:0000313" key="1">
    <source>
        <dbReference type="EMBL" id="KAF9073288.1"/>
    </source>
</evidence>
<gene>
    <name evidence="1" type="ORF">BDP27DRAFT_318670</name>
</gene>
<protein>
    <submittedName>
        <fullName evidence="1">Uncharacterized protein</fullName>
    </submittedName>
</protein>
<dbReference type="EMBL" id="JADNRY010000019">
    <property type="protein sequence ID" value="KAF9073288.1"/>
    <property type="molecule type" value="Genomic_DNA"/>
</dbReference>